<evidence type="ECO:0000256" key="5">
    <source>
        <dbReference type="ARBA" id="ARBA00023180"/>
    </source>
</evidence>
<keyword evidence="2 7" id="KW-0420">Kringle</keyword>
<dbReference type="InterPro" id="IPR000742">
    <property type="entry name" value="EGF"/>
</dbReference>
<dbReference type="EMBL" id="OV696687">
    <property type="protein sequence ID" value="CAH1254334.1"/>
    <property type="molecule type" value="Genomic_DNA"/>
</dbReference>
<feature type="disulfide bond" evidence="7">
    <location>
        <begin position="299"/>
        <end position="322"/>
    </location>
</feature>
<dbReference type="Pfam" id="PF00051">
    <property type="entry name" value="Kringle"/>
    <property type="match status" value="2"/>
</dbReference>
<protein>
    <submittedName>
        <fullName evidence="12">PLAT protein</fullName>
    </submittedName>
</protein>
<feature type="domain" description="EGF-like" evidence="9">
    <location>
        <begin position="208"/>
        <end position="250"/>
    </location>
</feature>
<dbReference type="PRINTS" id="PR00018">
    <property type="entry name" value="KRINGLE"/>
</dbReference>
<dbReference type="InterPro" id="IPR000001">
    <property type="entry name" value="Kringle"/>
</dbReference>
<dbReference type="Pfam" id="PF00008">
    <property type="entry name" value="EGF"/>
    <property type="match status" value="1"/>
</dbReference>
<dbReference type="PROSITE" id="PS50026">
    <property type="entry name" value="EGF_3"/>
    <property type="match status" value="2"/>
</dbReference>
<evidence type="ECO:0000256" key="3">
    <source>
        <dbReference type="ARBA" id="ARBA00022737"/>
    </source>
</evidence>
<dbReference type="Pfam" id="PF01549">
    <property type="entry name" value="ShK"/>
    <property type="match status" value="3"/>
</dbReference>
<dbReference type="Gene3D" id="1.10.10.1940">
    <property type="match status" value="2"/>
</dbReference>
<evidence type="ECO:0000256" key="4">
    <source>
        <dbReference type="ARBA" id="ARBA00023157"/>
    </source>
</evidence>
<dbReference type="InterPro" id="IPR001881">
    <property type="entry name" value="EGF-like_Ca-bd_dom"/>
</dbReference>
<dbReference type="FunFam" id="2.10.25.10:FF:000006">
    <property type="entry name" value="Versican core protein-like isoform 1"/>
    <property type="match status" value="1"/>
</dbReference>
<evidence type="ECO:0000259" key="10">
    <source>
        <dbReference type="PROSITE" id="PS50070"/>
    </source>
</evidence>
<comment type="caution">
    <text evidence="6">Lacks conserved residue(s) required for the propagation of feature annotation.</text>
</comment>
<dbReference type="Gene3D" id="2.40.20.10">
    <property type="entry name" value="Plasminogen Kringle 4"/>
    <property type="match status" value="1"/>
</dbReference>
<dbReference type="PANTHER" id="PTHR24261:SF7">
    <property type="entry name" value="KRINGLE DOMAIN-CONTAINING PROTEIN"/>
    <property type="match status" value="1"/>
</dbReference>
<dbReference type="GO" id="GO:0005102">
    <property type="term" value="F:signaling receptor binding"/>
    <property type="evidence" value="ECO:0007669"/>
    <property type="project" value="TreeGrafter"/>
</dbReference>
<dbReference type="AlphaFoldDB" id="A0A8K0EKB6"/>
<dbReference type="PANTHER" id="PTHR24261">
    <property type="entry name" value="PLASMINOGEN-RELATED"/>
    <property type="match status" value="1"/>
</dbReference>
<dbReference type="InterPro" id="IPR038178">
    <property type="entry name" value="Kringle_sf"/>
</dbReference>
<dbReference type="OrthoDB" id="6231306at2759"/>
<dbReference type="SMART" id="SM00179">
    <property type="entry name" value="EGF_CA"/>
    <property type="match status" value="2"/>
</dbReference>
<name>A0A8K0EKB6_BRALA</name>
<feature type="domain" description="ShKT" evidence="11">
    <location>
        <begin position="83"/>
        <end position="117"/>
    </location>
</feature>
<feature type="domain" description="ShKT" evidence="11">
    <location>
        <begin position="25"/>
        <end position="59"/>
    </location>
</feature>
<dbReference type="SUPFAM" id="SSF57196">
    <property type="entry name" value="EGF/Laminin"/>
    <property type="match status" value="2"/>
</dbReference>
<dbReference type="PROSITE" id="PS01187">
    <property type="entry name" value="EGF_CA"/>
    <property type="match status" value="1"/>
</dbReference>
<dbReference type="Proteomes" id="UP000838412">
    <property type="component" value="Chromosome 2"/>
</dbReference>
<sequence length="544" mass="58913">MGVSTGPRINEPIKVRVGSSVGQDCVDDNDSCPSWASSGECKANPGYMETSCRLSCGICTQALTTAQPLTTAPPPTSYPGVPCVDESEYCAEWEAEGQCTTNKFNMYTNCRATCGLCDGSVVCEDLSPFCPLWADYGRCGSGWEEDSTWTMNTCPKSCGLCEFDCWSSPCQHGGTCYERYGTEAYSCTCVPQTEPYTILWTGVNCEINIDDCQSLPWGSDTPCYNGGTCVDGIGTYTCLCPAGTYGRLCDSDCVIGDGANYRGDIRSNSDGYWCGYWSLGRQGYSAEAYPDAGLDRNYCRNPDGSYEGPFCIANLFNQKTPCEVATCDCYADGTTSYRGQVNVTRIGTPCLDWADEMVQLVLDVMGVTEAQKAAGGLDGNYCRDPTGEGTLECFVDAGYGASLEACRIDECYTQYYVPPTVTCYSCAADEDCDQNQADLVTGGGQSRETQCESGACWVSWKSSVDGRYGGHIRSCQHEDLVCSQEYMEETCTENGDTKECLKCCQSDRCNGEVLQGSLTSGSWRASMPNMAMLLACLAAMFFSR</sequence>
<dbReference type="FunFam" id="2.40.20.10:FF:000089">
    <property type="entry name" value="HGF/MSP/plasminogen-like protein"/>
    <property type="match status" value="1"/>
</dbReference>
<dbReference type="GO" id="GO:0005509">
    <property type="term" value="F:calcium ion binding"/>
    <property type="evidence" value="ECO:0007669"/>
    <property type="project" value="InterPro"/>
</dbReference>
<gene>
    <name evidence="12" type="primary">PLAT</name>
    <name evidence="12" type="ORF">BLAG_LOCUS13781</name>
</gene>
<reference evidence="12" key="1">
    <citation type="submission" date="2022-01" db="EMBL/GenBank/DDBJ databases">
        <authorList>
            <person name="Braso-Vives M."/>
        </authorList>
    </citation>
    <scope>NUCLEOTIDE SEQUENCE</scope>
</reference>
<keyword evidence="1 6" id="KW-0245">EGF-like domain</keyword>
<dbReference type="PROSITE" id="PS00010">
    <property type="entry name" value="ASX_HYDROXYL"/>
    <property type="match status" value="1"/>
</dbReference>
<accession>A0A8K0EKB6</accession>
<dbReference type="PROSITE" id="PS00022">
    <property type="entry name" value="EGF_1"/>
    <property type="match status" value="1"/>
</dbReference>
<dbReference type="SUPFAM" id="SSF57440">
    <property type="entry name" value="Kringle-like"/>
    <property type="match status" value="2"/>
</dbReference>
<dbReference type="PROSITE" id="PS50070">
    <property type="entry name" value="KRINGLE_2"/>
    <property type="match status" value="2"/>
</dbReference>
<dbReference type="SMART" id="SM00130">
    <property type="entry name" value="KR"/>
    <property type="match status" value="2"/>
</dbReference>
<keyword evidence="5" id="KW-0325">Glycoprotein</keyword>
<proteinExistence type="predicted"/>
<feature type="domain" description="Kringle" evidence="10">
    <location>
        <begin position="252"/>
        <end position="327"/>
    </location>
</feature>
<evidence type="ECO:0000256" key="7">
    <source>
        <dbReference type="PROSITE-ProRule" id="PRU00121"/>
    </source>
</evidence>
<dbReference type="InterPro" id="IPR000152">
    <property type="entry name" value="EGF-type_Asp/Asn_hydroxyl_site"/>
</dbReference>
<keyword evidence="3" id="KW-0677">Repeat</keyword>
<feature type="disulfide bond" evidence="6">
    <location>
        <begin position="240"/>
        <end position="249"/>
    </location>
</feature>
<evidence type="ECO:0000256" key="2">
    <source>
        <dbReference type="ARBA" id="ARBA00022572"/>
    </source>
</evidence>
<feature type="domain" description="EGF-like" evidence="9">
    <location>
        <begin position="162"/>
        <end position="206"/>
    </location>
</feature>
<dbReference type="SMART" id="SM00181">
    <property type="entry name" value="EGF"/>
    <property type="match status" value="2"/>
</dbReference>
<feature type="domain" description="ShKT" evidence="11">
    <location>
        <begin position="123"/>
        <end position="161"/>
    </location>
</feature>
<dbReference type="GO" id="GO:0004175">
    <property type="term" value="F:endopeptidase activity"/>
    <property type="evidence" value="ECO:0007669"/>
    <property type="project" value="TreeGrafter"/>
</dbReference>
<dbReference type="Gene3D" id="2.10.25.10">
    <property type="entry name" value="Laminin"/>
    <property type="match status" value="2"/>
</dbReference>
<evidence type="ECO:0000256" key="8">
    <source>
        <dbReference type="PROSITE-ProRule" id="PRU01005"/>
    </source>
</evidence>
<evidence type="ECO:0000259" key="11">
    <source>
        <dbReference type="PROSITE" id="PS51670"/>
    </source>
</evidence>
<keyword evidence="4 6" id="KW-1015">Disulfide bond</keyword>
<dbReference type="CDD" id="cd00054">
    <property type="entry name" value="EGF_CA"/>
    <property type="match status" value="1"/>
</dbReference>
<dbReference type="PROSITE" id="PS51670">
    <property type="entry name" value="SHKT"/>
    <property type="match status" value="3"/>
</dbReference>
<organism evidence="12 13">
    <name type="scientific">Branchiostoma lanceolatum</name>
    <name type="common">Common lancelet</name>
    <name type="synonym">Amphioxus lanceolatum</name>
    <dbReference type="NCBI Taxonomy" id="7740"/>
    <lineage>
        <taxon>Eukaryota</taxon>
        <taxon>Metazoa</taxon>
        <taxon>Chordata</taxon>
        <taxon>Cephalochordata</taxon>
        <taxon>Leptocardii</taxon>
        <taxon>Amphioxiformes</taxon>
        <taxon>Branchiostomatidae</taxon>
        <taxon>Branchiostoma</taxon>
    </lineage>
</organism>
<feature type="disulfide bond" evidence="8">
    <location>
        <begin position="83"/>
        <end position="117"/>
    </location>
</feature>
<feature type="domain" description="Kringle" evidence="10">
    <location>
        <begin position="328"/>
        <end position="411"/>
    </location>
</feature>
<dbReference type="InterPro" id="IPR050759">
    <property type="entry name" value="Serine_protease_kringle"/>
</dbReference>
<feature type="disulfide bond" evidence="8">
    <location>
        <begin position="25"/>
        <end position="59"/>
    </location>
</feature>
<dbReference type="InterPro" id="IPR013806">
    <property type="entry name" value="Kringle-like"/>
</dbReference>
<dbReference type="InterPro" id="IPR018097">
    <property type="entry name" value="EGF_Ca-bd_CS"/>
</dbReference>
<feature type="disulfide bond" evidence="6">
    <location>
        <begin position="170"/>
        <end position="187"/>
    </location>
</feature>
<evidence type="ECO:0000313" key="12">
    <source>
        <dbReference type="EMBL" id="CAH1254334.1"/>
    </source>
</evidence>
<dbReference type="GO" id="GO:0005615">
    <property type="term" value="C:extracellular space"/>
    <property type="evidence" value="ECO:0007669"/>
    <property type="project" value="TreeGrafter"/>
</dbReference>
<dbReference type="SMART" id="SM00254">
    <property type="entry name" value="ShKT"/>
    <property type="match status" value="3"/>
</dbReference>
<evidence type="ECO:0000256" key="1">
    <source>
        <dbReference type="ARBA" id="ARBA00022536"/>
    </source>
</evidence>
<evidence type="ECO:0000256" key="6">
    <source>
        <dbReference type="PROSITE-ProRule" id="PRU00076"/>
    </source>
</evidence>
<keyword evidence="13" id="KW-1185">Reference proteome</keyword>
<dbReference type="InterPro" id="IPR003582">
    <property type="entry name" value="ShKT_dom"/>
</dbReference>
<evidence type="ECO:0000259" key="9">
    <source>
        <dbReference type="PROSITE" id="PS50026"/>
    </source>
</evidence>
<evidence type="ECO:0000313" key="13">
    <source>
        <dbReference type="Proteomes" id="UP000838412"/>
    </source>
</evidence>